<name>A0A432XER6_9GAMM</name>
<organism evidence="1 2">
    <name type="scientific">Pseudidiomarina donghaiensis</name>
    <dbReference type="NCBI Taxonomy" id="519452"/>
    <lineage>
        <taxon>Bacteria</taxon>
        <taxon>Pseudomonadati</taxon>
        <taxon>Pseudomonadota</taxon>
        <taxon>Gammaproteobacteria</taxon>
        <taxon>Alteromonadales</taxon>
        <taxon>Idiomarinaceae</taxon>
        <taxon>Pseudidiomarina</taxon>
    </lineage>
</organism>
<dbReference type="STRING" id="519452.SAMN04488139_1831"/>
<dbReference type="EMBL" id="PIPU01000005">
    <property type="protein sequence ID" value="RUO47057.1"/>
    <property type="molecule type" value="Genomic_DNA"/>
</dbReference>
<reference evidence="2" key="1">
    <citation type="journal article" date="2018" name="Front. Microbiol.">
        <title>Genome-Based Analysis Reveals the Taxonomy and Diversity of the Family Idiomarinaceae.</title>
        <authorList>
            <person name="Liu Y."/>
            <person name="Lai Q."/>
            <person name="Shao Z."/>
        </authorList>
    </citation>
    <scope>NUCLEOTIDE SEQUENCE [LARGE SCALE GENOMIC DNA]</scope>
    <source>
        <strain evidence="2">908033</strain>
    </source>
</reference>
<dbReference type="AlphaFoldDB" id="A0A432XER6"/>
<evidence type="ECO:0000313" key="2">
    <source>
        <dbReference type="Proteomes" id="UP000286985"/>
    </source>
</evidence>
<comment type="caution">
    <text evidence="1">The sequence shown here is derived from an EMBL/GenBank/DDBJ whole genome shotgun (WGS) entry which is preliminary data.</text>
</comment>
<evidence type="ECO:0000313" key="1">
    <source>
        <dbReference type="EMBL" id="RUO47057.1"/>
    </source>
</evidence>
<keyword evidence="2" id="KW-1185">Reference proteome</keyword>
<protein>
    <submittedName>
        <fullName evidence="1">Uncharacterized protein</fullName>
    </submittedName>
</protein>
<sequence length="154" mass="17060">MTARRSWKPLLIAALVIVMLALAWLPTGDLDPEQRSNKPFLHVTYTIDAASEAAAKGQLEDVAFDIQQRIEQRHEWRLSETPEPRAWQLTVQVSSAAMLVLNGELQAPASNATDGSVQRFKVQGPADSYAALPEQYVKILIQLVENGHKTQSSL</sequence>
<accession>A0A432XER6</accession>
<gene>
    <name evidence="1" type="ORF">CWE24_10035</name>
</gene>
<proteinExistence type="predicted"/>
<dbReference type="Proteomes" id="UP000286985">
    <property type="component" value="Unassembled WGS sequence"/>
</dbReference>